<sequence length="176" mass="21001">MINLIENVVVKAEQNNKIPKKQIDYFIKTATTLESFLKDKEIKKYITTDYSTSFMHSSSPENFLLKNQMPVMVVFANFDVGHNIIIYGYDPKTEKYLVNFGWENYSNLVISKWDIWSFWSLGYWWSFKIDDDYKKKHPPKQKLLSNNGQIFSYSEIFENDQEINRNGNIVRNYDIY</sequence>
<name>A0ABM5NNZ5_MESH1</name>
<keyword evidence="2" id="KW-1185">Reference proteome</keyword>
<protein>
    <recommendedName>
        <fullName evidence="3">Peptidase C39-like domain-containing protein</fullName>
    </recommendedName>
</protein>
<dbReference type="NCBIfam" id="NF045837">
    <property type="entry name" value="Mplas_Cys_pep"/>
    <property type="match status" value="1"/>
</dbReference>
<dbReference type="Proteomes" id="UP000013962">
    <property type="component" value="Chromosome"/>
</dbReference>
<evidence type="ECO:0008006" key="3">
    <source>
        <dbReference type="Google" id="ProtNLM"/>
    </source>
</evidence>
<proteinExistence type="predicted"/>
<dbReference type="EMBL" id="CP003131">
    <property type="protein sequence ID" value="AGM22325.1"/>
    <property type="molecule type" value="Genomic_DNA"/>
</dbReference>
<evidence type="ECO:0000313" key="1">
    <source>
        <dbReference type="EMBL" id="AGM22325.1"/>
    </source>
</evidence>
<dbReference type="InterPro" id="IPR044934">
    <property type="entry name" value="Streptopain_sf"/>
</dbReference>
<organism evidence="1 2">
    <name type="scientific">Mesomycoplasma hyopneumoniae 168-L</name>
    <dbReference type="NCBI Taxonomy" id="1116211"/>
    <lineage>
        <taxon>Bacteria</taxon>
        <taxon>Bacillati</taxon>
        <taxon>Mycoplasmatota</taxon>
        <taxon>Mycoplasmoidales</taxon>
        <taxon>Metamycoplasmataceae</taxon>
        <taxon>Mesomycoplasma</taxon>
    </lineage>
</organism>
<evidence type="ECO:0000313" key="2">
    <source>
        <dbReference type="Proteomes" id="UP000013962"/>
    </source>
</evidence>
<dbReference type="Gene3D" id="3.90.70.50">
    <property type="entry name" value="Peptidase C10, streptopain"/>
    <property type="match status" value="1"/>
</dbReference>
<reference evidence="1 2" key="1">
    <citation type="journal article" date="2013" name="BMC Genomics">
        <title>Comparative genomic analyses of Mycoplasma hyopneumoniae pathogenic 168 strain and its high-passaged attenuated strain.</title>
        <authorList>
            <person name="Liu W."/>
            <person name="Xiao S."/>
            <person name="Li M."/>
            <person name="Guo S."/>
            <person name="Li S."/>
            <person name="Luo R."/>
            <person name="Feng Z."/>
            <person name="Li B."/>
            <person name="Zhou Z."/>
            <person name="Shao G."/>
            <person name="Chen H."/>
            <person name="Fang L."/>
        </authorList>
    </citation>
    <scope>NUCLEOTIDE SEQUENCE [LARGE SCALE GENOMIC DNA]</scope>
    <source>
        <strain evidence="1 2">168-L</strain>
    </source>
</reference>
<dbReference type="InterPro" id="IPR054779">
    <property type="entry name" value="Cys_pept_put_mycoplasmatota"/>
</dbReference>
<accession>A0ABM5NNZ5</accession>
<gene>
    <name evidence="1" type="ORF">MHP168L_555</name>
</gene>